<dbReference type="EMBL" id="WNYA01007967">
    <property type="protein sequence ID" value="KAG8541284.1"/>
    <property type="molecule type" value="Genomic_DNA"/>
</dbReference>
<feature type="domain" description="Tachylectin 2" evidence="1">
    <location>
        <begin position="7"/>
        <end position="131"/>
    </location>
</feature>
<dbReference type="InterPro" id="IPR036813">
    <property type="entry name" value="Tachylectin2_sf"/>
</dbReference>
<evidence type="ECO:0000259" key="1">
    <source>
        <dbReference type="Pfam" id="PF14517"/>
    </source>
</evidence>
<gene>
    <name evidence="2" type="ORF">GDO81_029341</name>
</gene>
<dbReference type="Gene3D" id="2.170.15.10">
    <property type="entry name" value="Proaerolysin, chain A, domain 3"/>
    <property type="match status" value="1"/>
</dbReference>
<dbReference type="PANTHER" id="PTHR39244">
    <property type="entry name" value="NATTERIN-4"/>
    <property type="match status" value="1"/>
</dbReference>
<evidence type="ECO:0000313" key="2">
    <source>
        <dbReference type="EMBL" id="KAG8541284.1"/>
    </source>
</evidence>
<keyword evidence="3" id="KW-1185">Reference proteome</keyword>
<dbReference type="PANTHER" id="PTHR39244:SF5">
    <property type="entry name" value="NATTERIN-3-LIKE"/>
    <property type="match status" value="1"/>
</dbReference>
<dbReference type="InterPro" id="IPR023294">
    <property type="entry name" value="Tachylectin2"/>
</dbReference>
<evidence type="ECO:0000313" key="3">
    <source>
        <dbReference type="Proteomes" id="UP000824782"/>
    </source>
</evidence>
<comment type="caution">
    <text evidence="2">The sequence shown here is derived from an EMBL/GenBank/DDBJ whole genome shotgun (WGS) entry which is preliminary data.</text>
</comment>
<reference evidence="2" key="1">
    <citation type="thesis" date="2020" institute="ProQuest LLC" country="789 East Eisenhower Parkway, Ann Arbor, MI, USA">
        <title>Comparative Genomics and Chromosome Evolution.</title>
        <authorList>
            <person name="Mudd A.B."/>
        </authorList>
    </citation>
    <scope>NUCLEOTIDE SEQUENCE</scope>
    <source>
        <strain evidence="2">237g6f4</strain>
        <tissue evidence="2">Blood</tissue>
    </source>
</reference>
<dbReference type="Gene3D" id="2.20.25.650">
    <property type="entry name" value="Tachylectin-2-like"/>
    <property type="match status" value="1"/>
</dbReference>
<dbReference type="Proteomes" id="UP000824782">
    <property type="component" value="Unassembled WGS sequence"/>
</dbReference>
<proteinExistence type="predicted"/>
<dbReference type="SUPFAM" id="SSF50934">
    <property type="entry name" value="Tachylectin-2"/>
    <property type="match status" value="1"/>
</dbReference>
<protein>
    <recommendedName>
        <fullName evidence="1">Tachylectin 2 domain-containing protein</fullName>
    </recommendedName>
</protein>
<dbReference type="AlphaFoldDB" id="A0AAV6YV92"/>
<dbReference type="Pfam" id="PF14517">
    <property type="entry name" value="Tachylectin"/>
    <property type="match status" value="1"/>
</dbReference>
<sequence>DTVLFSITLDGTMKIGPTPKHYRDDYPAQAFNLTTLENVSHVLCSPEGELFCVRDKDLYRGPIPSKKNVDWFSMARRVGKKDWGKCRILFFHPNGELYVTTINGKFYKGPQPDNEKVSWMNKQATKIKLSGCFVDNSQHLGQNFHQFRYFCFVKDKTISNIISFQFLPEHGQRVSENPEVIEERVYKNKESSVQLKHSFTFDKTVKSSSSFAHEHGFTFEAGAEVKFKAGVPFIGEGETDLKMNLNTTHTWSFTKTNESEVRFSSSSDVEVPPGKAIRVVALVVKANLLVPYRAKVRTIFGSETEIEGTWNGVTHYNLTVTQKDE</sequence>
<feature type="non-terminal residue" evidence="2">
    <location>
        <position position="1"/>
    </location>
</feature>
<dbReference type="SUPFAM" id="SSF56973">
    <property type="entry name" value="Aerolisin/ETX pore-forming domain"/>
    <property type="match status" value="1"/>
</dbReference>
<accession>A0AAV6YV92</accession>
<organism evidence="2 3">
    <name type="scientific">Engystomops pustulosus</name>
    <name type="common">Tungara frog</name>
    <name type="synonym">Physalaemus pustulosus</name>
    <dbReference type="NCBI Taxonomy" id="76066"/>
    <lineage>
        <taxon>Eukaryota</taxon>
        <taxon>Metazoa</taxon>
        <taxon>Chordata</taxon>
        <taxon>Craniata</taxon>
        <taxon>Vertebrata</taxon>
        <taxon>Euteleostomi</taxon>
        <taxon>Amphibia</taxon>
        <taxon>Batrachia</taxon>
        <taxon>Anura</taxon>
        <taxon>Neobatrachia</taxon>
        <taxon>Hyloidea</taxon>
        <taxon>Leptodactylidae</taxon>
        <taxon>Leiuperinae</taxon>
        <taxon>Engystomops</taxon>
    </lineage>
</organism>
<dbReference type="Pfam" id="PF03318">
    <property type="entry name" value="ETX_MTX2"/>
    <property type="match status" value="1"/>
</dbReference>
<name>A0AAV6YV92_ENGPU</name>
<dbReference type="InterPro" id="IPR004991">
    <property type="entry name" value="Aerolysin-like"/>
</dbReference>
<dbReference type="InterPro" id="IPR053237">
    <property type="entry name" value="Natterin_C"/>
</dbReference>